<keyword evidence="1" id="KW-1133">Transmembrane helix</keyword>
<dbReference type="AlphaFoldDB" id="A0A0D2P834"/>
<keyword evidence="3" id="KW-1185">Reference proteome</keyword>
<keyword evidence="1" id="KW-0472">Membrane</keyword>
<reference evidence="3" key="1">
    <citation type="submission" date="2014-04" db="EMBL/GenBank/DDBJ databases">
        <title>Evolutionary Origins and Diversification of the Mycorrhizal Mutualists.</title>
        <authorList>
            <consortium name="DOE Joint Genome Institute"/>
            <consortium name="Mycorrhizal Genomics Consortium"/>
            <person name="Kohler A."/>
            <person name="Kuo A."/>
            <person name="Nagy L.G."/>
            <person name="Floudas D."/>
            <person name="Copeland A."/>
            <person name="Barry K.W."/>
            <person name="Cichocki N."/>
            <person name="Veneault-Fourrey C."/>
            <person name="LaButti K."/>
            <person name="Lindquist E.A."/>
            <person name="Lipzen A."/>
            <person name="Lundell T."/>
            <person name="Morin E."/>
            <person name="Murat C."/>
            <person name="Riley R."/>
            <person name="Ohm R."/>
            <person name="Sun H."/>
            <person name="Tunlid A."/>
            <person name="Henrissat B."/>
            <person name="Grigoriev I.V."/>
            <person name="Hibbett D.S."/>
            <person name="Martin F."/>
        </authorList>
    </citation>
    <scope>NUCLEOTIDE SEQUENCE [LARGE SCALE GENOMIC DNA]</scope>
    <source>
        <strain evidence="3">FD-334 SS-4</strain>
    </source>
</reference>
<evidence type="ECO:0000313" key="3">
    <source>
        <dbReference type="Proteomes" id="UP000054270"/>
    </source>
</evidence>
<evidence type="ECO:0000256" key="1">
    <source>
        <dbReference type="SAM" id="Phobius"/>
    </source>
</evidence>
<dbReference type="Proteomes" id="UP000054270">
    <property type="component" value="Unassembled WGS sequence"/>
</dbReference>
<feature type="transmembrane region" description="Helical" evidence="1">
    <location>
        <begin position="20"/>
        <end position="44"/>
    </location>
</feature>
<keyword evidence="1" id="KW-0812">Transmembrane</keyword>
<evidence type="ECO:0000313" key="2">
    <source>
        <dbReference type="EMBL" id="KJA24796.1"/>
    </source>
</evidence>
<organism evidence="2 3">
    <name type="scientific">Hypholoma sublateritium (strain FD-334 SS-4)</name>
    <dbReference type="NCBI Taxonomy" id="945553"/>
    <lineage>
        <taxon>Eukaryota</taxon>
        <taxon>Fungi</taxon>
        <taxon>Dikarya</taxon>
        <taxon>Basidiomycota</taxon>
        <taxon>Agaricomycotina</taxon>
        <taxon>Agaricomycetes</taxon>
        <taxon>Agaricomycetidae</taxon>
        <taxon>Agaricales</taxon>
        <taxon>Agaricineae</taxon>
        <taxon>Strophariaceae</taxon>
        <taxon>Hypholoma</taxon>
    </lineage>
</organism>
<dbReference type="EMBL" id="KN817535">
    <property type="protein sequence ID" value="KJA24796.1"/>
    <property type="molecule type" value="Genomic_DNA"/>
</dbReference>
<name>A0A0D2P834_HYPSF</name>
<proteinExistence type="predicted"/>
<accession>A0A0D2P834</accession>
<protein>
    <submittedName>
        <fullName evidence="2">Uncharacterized protein</fullName>
    </submittedName>
</protein>
<gene>
    <name evidence="2" type="ORF">HYPSUDRAFT_200345</name>
</gene>
<sequence length="53" mass="5654">MSVLAVRSSPLAVSFEEHTSALLTTCGVHVGWCSSLSFTLLGVLRRMGTPEMS</sequence>